<keyword evidence="1" id="KW-1133">Transmembrane helix</keyword>
<evidence type="ECO:0000256" key="1">
    <source>
        <dbReference type="SAM" id="Phobius"/>
    </source>
</evidence>
<evidence type="ECO:0000313" key="3">
    <source>
        <dbReference type="Proteomes" id="UP000293852"/>
    </source>
</evidence>
<protein>
    <recommendedName>
        <fullName evidence="4">DUF4190 domain-containing protein</fullName>
    </recommendedName>
</protein>
<feature type="transmembrane region" description="Helical" evidence="1">
    <location>
        <begin position="79"/>
        <end position="102"/>
    </location>
</feature>
<accession>A0A4Q7M6T5</accession>
<gene>
    <name evidence="2" type="ORF">EV386_2660</name>
</gene>
<keyword evidence="1" id="KW-0812">Transmembrane</keyword>
<name>A0A4Q7M6T5_9MICO</name>
<dbReference type="Proteomes" id="UP000293852">
    <property type="component" value="Unassembled WGS sequence"/>
</dbReference>
<keyword evidence="3" id="KW-1185">Reference proteome</keyword>
<dbReference type="RefSeq" id="WP_130415692.1">
    <property type="nucleotide sequence ID" value="NZ_SGWX01000001.1"/>
</dbReference>
<sequence>MAVHTEALALGDAIGPAGDRLDRYAVASVVLAAAGLVGFMVLHLAFAVLSPIAVVLGVLGARRTGVTGAPGRGAATAGFLIGGVGVVVCIFLVVGMAISAMAQPAVV</sequence>
<proteinExistence type="predicted"/>
<evidence type="ECO:0008006" key="4">
    <source>
        <dbReference type="Google" id="ProtNLM"/>
    </source>
</evidence>
<reference evidence="2 3" key="1">
    <citation type="submission" date="2019-02" db="EMBL/GenBank/DDBJ databases">
        <title>Sequencing the genomes of 1000 actinobacteria strains.</title>
        <authorList>
            <person name="Klenk H.-P."/>
        </authorList>
    </citation>
    <scope>NUCLEOTIDE SEQUENCE [LARGE SCALE GENOMIC DNA]</scope>
    <source>
        <strain evidence="2 3">DSM 16932</strain>
    </source>
</reference>
<dbReference type="AlphaFoldDB" id="A0A4Q7M6T5"/>
<dbReference type="EMBL" id="SGWX01000001">
    <property type="protein sequence ID" value="RZS62328.1"/>
    <property type="molecule type" value="Genomic_DNA"/>
</dbReference>
<keyword evidence="1" id="KW-0472">Membrane</keyword>
<organism evidence="2 3">
    <name type="scientific">Xylanimonas ulmi</name>
    <dbReference type="NCBI Taxonomy" id="228973"/>
    <lineage>
        <taxon>Bacteria</taxon>
        <taxon>Bacillati</taxon>
        <taxon>Actinomycetota</taxon>
        <taxon>Actinomycetes</taxon>
        <taxon>Micrococcales</taxon>
        <taxon>Promicromonosporaceae</taxon>
        <taxon>Xylanimonas</taxon>
    </lineage>
</organism>
<feature type="transmembrane region" description="Helical" evidence="1">
    <location>
        <begin position="26"/>
        <end position="59"/>
    </location>
</feature>
<evidence type="ECO:0000313" key="2">
    <source>
        <dbReference type="EMBL" id="RZS62328.1"/>
    </source>
</evidence>
<comment type="caution">
    <text evidence="2">The sequence shown here is derived from an EMBL/GenBank/DDBJ whole genome shotgun (WGS) entry which is preliminary data.</text>
</comment>